<keyword evidence="2" id="KW-1185">Reference proteome</keyword>
<evidence type="ECO:0000313" key="2">
    <source>
        <dbReference type="Proteomes" id="UP000789831"/>
    </source>
</evidence>
<dbReference type="SUPFAM" id="SSF56059">
    <property type="entry name" value="Glutathione synthetase ATP-binding domain-like"/>
    <property type="match status" value="1"/>
</dbReference>
<evidence type="ECO:0000313" key="1">
    <source>
        <dbReference type="EMBL" id="CAG8646447.1"/>
    </source>
</evidence>
<gene>
    <name evidence="1" type="ORF">AGERDE_LOCUS11216</name>
</gene>
<feature type="non-terminal residue" evidence="1">
    <location>
        <position position="1"/>
    </location>
</feature>
<dbReference type="OrthoDB" id="10268014at2759"/>
<dbReference type="Proteomes" id="UP000789831">
    <property type="component" value="Unassembled WGS sequence"/>
</dbReference>
<organism evidence="1 2">
    <name type="scientific">Ambispora gerdemannii</name>
    <dbReference type="NCBI Taxonomy" id="144530"/>
    <lineage>
        <taxon>Eukaryota</taxon>
        <taxon>Fungi</taxon>
        <taxon>Fungi incertae sedis</taxon>
        <taxon>Mucoromycota</taxon>
        <taxon>Glomeromycotina</taxon>
        <taxon>Glomeromycetes</taxon>
        <taxon>Archaeosporales</taxon>
        <taxon>Ambisporaceae</taxon>
        <taxon>Ambispora</taxon>
    </lineage>
</organism>
<dbReference type="AlphaFoldDB" id="A0A9N9DMR2"/>
<sequence>TATECLYYQPKFLRWAGKDPHFINILHGALHSEPELPTDLFNDVDSSGKQHMIIIETNSTSAGLCQMPAVWSIDPMGIYKSVIESAFNDILEKADPLLGGLAVVHYTNVMESSGYAAALAEVAKEKVWLVTWKFDDPNPPLKWLHQILYIRDANGEWHSIRACFRMGMKTPWIVYPLITRTLVMNPVVTCLAGGRNKMMASRAYELFNEELSGSGLTVKYPKTLCNLKKAEIPTQIKQMGGHAVIKSPYSSVGSGVYTITNSKELQNFLDEKHHYDNFLLQSLVGNISWYKTLQPEQYYITGSNPGVFEDNYLIDFRMVLSGCKKGFRPVCVYARRARTPLVEDYRDLSALNSWDMLGITLTVPDSTGKLIKEIDRLIPLDKKTFDQAKIDIDDLVDAYVQSFLATIAIDKMSSRLIRDDKEFNYALFKEMNPDPMLLREIDSSSKS</sequence>
<reference evidence="1" key="1">
    <citation type="submission" date="2021-06" db="EMBL/GenBank/DDBJ databases">
        <authorList>
            <person name="Kallberg Y."/>
            <person name="Tangrot J."/>
            <person name="Rosling A."/>
        </authorList>
    </citation>
    <scope>NUCLEOTIDE SEQUENCE</scope>
    <source>
        <strain evidence="1">MT106</strain>
    </source>
</reference>
<dbReference type="EMBL" id="CAJVPL010004344">
    <property type="protein sequence ID" value="CAG8646447.1"/>
    <property type="molecule type" value="Genomic_DNA"/>
</dbReference>
<accession>A0A9N9DMR2</accession>
<comment type="caution">
    <text evidence="1">The sequence shown here is derived from an EMBL/GenBank/DDBJ whole genome shotgun (WGS) entry which is preliminary data.</text>
</comment>
<protein>
    <submittedName>
        <fullName evidence="1">4156_t:CDS:1</fullName>
    </submittedName>
</protein>
<proteinExistence type="predicted"/>
<name>A0A9N9DMR2_9GLOM</name>